<keyword evidence="11" id="KW-0874">Quinone</keyword>
<dbReference type="GO" id="GO:0051539">
    <property type="term" value="F:4 iron, 4 sulfur cluster binding"/>
    <property type="evidence" value="ECO:0007669"/>
    <property type="project" value="UniProtKB-KW"/>
</dbReference>
<dbReference type="GO" id="GO:0008137">
    <property type="term" value="F:NADH dehydrogenase (ubiquinone) activity"/>
    <property type="evidence" value="ECO:0007669"/>
    <property type="project" value="UniProtKB-UniRule"/>
</dbReference>
<evidence type="ECO:0000256" key="2">
    <source>
        <dbReference type="ARBA" id="ARBA00005404"/>
    </source>
</evidence>
<dbReference type="SMART" id="SM00929">
    <property type="entry name" value="NADH-G_4Fe-4S_3"/>
    <property type="match status" value="1"/>
</dbReference>
<dbReference type="Gene3D" id="3.30.70.20">
    <property type="match status" value="1"/>
</dbReference>
<dbReference type="AlphaFoldDB" id="A0A841HHK6"/>
<gene>
    <name evidence="14" type="ORF">HNQ60_000735</name>
</gene>
<dbReference type="Gene3D" id="3.10.20.740">
    <property type="match status" value="1"/>
</dbReference>
<evidence type="ECO:0000313" key="15">
    <source>
        <dbReference type="Proteomes" id="UP000588068"/>
    </source>
</evidence>
<evidence type="ECO:0000256" key="1">
    <source>
        <dbReference type="ARBA" id="ARBA00001966"/>
    </source>
</evidence>
<keyword evidence="4 11" id="KW-0479">Metal-binding</keyword>
<dbReference type="RefSeq" id="WP_184329654.1">
    <property type="nucleotide sequence ID" value="NZ_JACHHZ010000001.1"/>
</dbReference>
<feature type="domain" description="4Fe-4S His(Cys)3-ligated-type" evidence="13">
    <location>
        <begin position="88"/>
        <end position="127"/>
    </location>
</feature>
<evidence type="ECO:0000256" key="4">
    <source>
        <dbReference type="ARBA" id="ARBA00022723"/>
    </source>
</evidence>
<keyword evidence="15" id="KW-1185">Reference proteome</keyword>
<keyword evidence="7 11" id="KW-0411">Iron-sulfur</keyword>
<comment type="function">
    <text evidence="11">NDH-1 shuttles electrons from NADH, via FMN and iron-sulfur (Fe-S) centers, to quinones in the respiratory chain. Couples the redox reaction to proton translocation (for every two electrons transferred, four hydrogen ions are translocated across the cytoplasmic membrane), and thus conserves the redox energy in a proton gradient.</text>
</comment>
<keyword evidence="5 11" id="KW-1278">Translocase</keyword>
<reference evidence="14 15" key="1">
    <citation type="submission" date="2020-08" db="EMBL/GenBank/DDBJ databases">
        <title>Genomic Encyclopedia of Type Strains, Phase IV (KMG-IV): sequencing the most valuable type-strain genomes for metagenomic binning, comparative biology and taxonomic classification.</title>
        <authorList>
            <person name="Goeker M."/>
        </authorList>
    </citation>
    <scope>NUCLEOTIDE SEQUENCE [LARGE SCALE GENOMIC DNA]</scope>
    <source>
        <strain evidence="14 15">DSM 26723</strain>
    </source>
</reference>
<dbReference type="GO" id="GO:0048038">
    <property type="term" value="F:quinone binding"/>
    <property type="evidence" value="ECO:0007669"/>
    <property type="project" value="UniProtKB-UniRule"/>
</dbReference>
<dbReference type="Pfam" id="PF13510">
    <property type="entry name" value="Fer2_4"/>
    <property type="match status" value="1"/>
</dbReference>
<dbReference type="InterPro" id="IPR019574">
    <property type="entry name" value="NADH_UbQ_OxRdtase_Gsu_4Fe4S-bd"/>
</dbReference>
<dbReference type="FunFam" id="3.10.20.740:FF:000001">
    <property type="entry name" value="NADH-quinone oxidoreductase subunit G"/>
    <property type="match status" value="1"/>
</dbReference>
<dbReference type="InterPro" id="IPR001041">
    <property type="entry name" value="2Fe-2S_ferredoxin-type"/>
</dbReference>
<dbReference type="GO" id="GO:0016020">
    <property type="term" value="C:membrane"/>
    <property type="evidence" value="ECO:0007669"/>
    <property type="project" value="InterPro"/>
</dbReference>
<dbReference type="Pfam" id="PF22151">
    <property type="entry name" value="Fer4_NDSU1"/>
    <property type="match status" value="1"/>
</dbReference>
<evidence type="ECO:0000313" key="14">
    <source>
        <dbReference type="EMBL" id="MBB6091889.1"/>
    </source>
</evidence>
<evidence type="ECO:0000256" key="11">
    <source>
        <dbReference type="RuleBase" id="RU003525"/>
    </source>
</evidence>
<dbReference type="InterPro" id="IPR006656">
    <property type="entry name" value="Mopterin_OxRdtase"/>
</dbReference>
<comment type="subunit">
    <text evidence="9">Composed of 13 different subunits. Subunits NuoCD, E, F, and G constitute the peripheral sector of the complex.</text>
</comment>
<keyword evidence="6 11" id="KW-0408">Iron</keyword>
<dbReference type="InterPro" id="IPR000283">
    <property type="entry name" value="NADH_UbQ_OxRdtase_75kDa_su_CS"/>
</dbReference>
<name>A0A841HHK6_9GAMM</name>
<accession>A0A841HHK6</accession>
<dbReference type="PROSITE" id="PS51839">
    <property type="entry name" value="4FE4S_HC3"/>
    <property type="match status" value="1"/>
</dbReference>
<keyword evidence="3 11" id="KW-0004">4Fe-4S</keyword>
<dbReference type="Gene3D" id="3.40.50.740">
    <property type="match status" value="2"/>
</dbReference>
<organism evidence="14 15">
    <name type="scientific">Povalibacter uvarum</name>
    <dbReference type="NCBI Taxonomy" id="732238"/>
    <lineage>
        <taxon>Bacteria</taxon>
        <taxon>Pseudomonadati</taxon>
        <taxon>Pseudomonadota</taxon>
        <taxon>Gammaproteobacteria</taxon>
        <taxon>Steroidobacterales</taxon>
        <taxon>Steroidobacteraceae</taxon>
        <taxon>Povalibacter</taxon>
    </lineage>
</organism>
<sequence>MSTPAPAPSDEVNIEVNGVPMKARKGQMLIQVTDANEIYVPRFCYHEKLPIAANCRMCLVEVEKAPKPMPACATPVAEGMKIFTKSPKAIAAQKSVMEFLLINHPLDCPICDQGGECELQDLAMGFGRDVSRYNERKRVVKDKNLGPLVSTDMTRCIHCTRCVRFTQDVQGFQELGTVGRGESTEIGTFIEKSVDHELSANIIDLCPVGALNNKPYRYRARAWEMTQHPLVSPHDSVGTNIYAHVLRGKVMRIVPRPNEEVNETWIADRDRFSFQGVYSEDRLQKPLIRENGVWQETDWETALAITAERLGRVAKQHGGAQIGALASPSSTLEELYLLAKLARGLGTANIDHRLRRSDFRDEASDPVAPLLGCSIAELEQANAVLVVGANLRKDVPIIAHRIRKAAIAKGAKVSFVNPQRYEYLFPVANYCASNGLHMFDHLVGIAAAAAAATGKSAPESVAALVVSAQPSDAHKAIAAQLSDGSRRLVLLGAIAQRDPAFADLRLVAAAIAELTGATLGYLPEGGNAVGAHMAGVLPGRSTGGKAVQAAGLNVADMFAARLKAYIVLGGIEPQHDIASPAALEAFKSAEFVVALSPYATAKEYAHVVLPIGTFAETSGTYVNLEGRWQSVPGAAKPVGESRPAWKVLRVLGNLSNLPAFDYVSSDQIADEVRKQVAEGSGAAPKAAARTLQSKLALAAPPAGNDVPLYQIDAVVRRSPALQETQEAQRGQGEA</sequence>
<dbReference type="GO" id="GO:0046872">
    <property type="term" value="F:metal ion binding"/>
    <property type="evidence" value="ECO:0007669"/>
    <property type="project" value="UniProtKB-UniRule"/>
</dbReference>
<evidence type="ECO:0000259" key="12">
    <source>
        <dbReference type="PROSITE" id="PS51669"/>
    </source>
</evidence>
<evidence type="ECO:0000256" key="8">
    <source>
        <dbReference type="ARBA" id="ARBA00023027"/>
    </source>
</evidence>
<dbReference type="InterPro" id="IPR054351">
    <property type="entry name" value="NADH_UbQ_OxRdtase_ferredoxin"/>
</dbReference>
<evidence type="ECO:0000256" key="7">
    <source>
        <dbReference type="ARBA" id="ARBA00023014"/>
    </source>
</evidence>
<dbReference type="Pfam" id="PF00384">
    <property type="entry name" value="Molybdopterin"/>
    <property type="match status" value="1"/>
</dbReference>
<comment type="catalytic activity">
    <reaction evidence="10 11">
        <text>a quinone + NADH + 5 H(+)(in) = a quinol + NAD(+) + 4 H(+)(out)</text>
        <dbReference type="Rhea" id="RHEA:57888"/>
        <dbReference type="ChEBI" id="CHEBI:15378"/>
        <dbReference type="ChEBI" id="CHEBI:24646"/>
        <dbReference type="ChEBI" id="CHEBI:57540"/>
        <dbReference type="ChEBI" id="CHEBI:57945"/>
        <dbReference type="ChEBI" id="CHEBI:132124"/>
    </reaction>
</comment>
<dbReference type="CDD" id="cd00207">
    <property type="entry name" value="fer2"/>
    <property type="match status" value="1"/>
</dbReference>
<evidence type="ECO:0000256" key="9">
    <source>
        <dbReference type="ARBA" id="ARBA00026021"/>
    </source>
</evidence>
<dbReference type="Proteomes" id="UP000588068">
    <property type="component" value="Unassembled WGS sequence"/>
</dbReference>
<dbReference type="GO" id="GO:0051537">
    <property type="term" value="F:2 iron, 2 sulfur cluster binding"/>
    <property type="evidence" value="ECO:0007669"/>
    <property type="project" value="UniProtKB-UniRule"/>
</dbReference>
<dbReference type="SUPFAM" id="SSF54862">
    <property type="entry name" value="4Fe-4S ferredoxins"/>
    <property type="match status" value="1"/>
</dbReference>
<dbReference type="FunFam" id="3.30.70.20:FF:000002">
    <property type="entry name" value="NADH-ubiquinone oxidoreductase 75 kDa subunit"/>
    <property type="match status" value="1"/>
</dbReference>
<protein>
    <recommendedName>
        <fullName evidence="11">NADH-quinone oxidoreductase</fullName>
        <ecNumber evidence="11">7.1.1.-</ecNumber>
    </recommendedName>
</protein>
<evidence type="ECO:0000256" key="5">
    <source>
        <dbReference type="ARBA" id="ARBA00022967"/>
    </source>
</evidence>
<comment type="cofactor">
    <cofactor evidence="11">
        <name>[2Fe-2S] cluster</name>
        <dbReference type="ChEBI" id="CHEBI:190135"/>
    </cofactor>
    <text evidence="11">Binds 1 [2Fe-2S] cluster per subunit.</text>
</comment>
<comment type="caution">
    <text evidence="14">The sequence shown here is derived from an EMBL/GenBank/DDBJ whole genome shotgun (WGS) entry which is preliminary data.</text>
</comment>
<dbReference type="GO" id="GO:0016651">
    <property type="term" value="F:oxidoreductase activity, acting on NAD(P)H"/>
    <property type="evidence" value="ECO:0007669"/>
    <property type="project" value="InterPro"/>
</dbReference>
<comment type="similarity">
    <text evidence="2 11">Belongs to the complex I 75 kDa subunit family.</text>
</comment>
<dbReference type="EMBL" id="JACHHZ010000001">
    <property type="protein sequence ID" value="MBB6091889.1"/>
    <property type="molecule type" value="Genomic_DNA"/>
</dbReference>
<dbReference type="InterPro" id="IPR050123">
    <property type="entry name" value="Prok_molybdopt-oxidoreductase"/>
</dbReference>
<dbReference type="SUPFAM" id="SSF54292">
    <property type="entry name" value="2Fe-2S ferredoxin-like"/>
    <property type="match status" value="1"/>
</dbReference>
<dbReference type="Pfam" id="PF22117">
    <property type="entry name" value="Fer4_Nqo3"/>
    <property type="match status" value="1"/>
</dbReference>
<dbReference type="PANTHER" id="PTHR43105:SF13">
    <property type="entry name" value="NADH-UBIQUINONE OXIDOREDUCTASE 75 KDA SUBUNIT, MITOCHONDRIAL"/>
    <property type="match status" value="1"/>
</dbReference>
<evidence type="ECO:0000259" key="13">
    <source>
        <dbReference type="PROSITE" id="PS51839"/>
    </source>
</evidence>
<dbReference type="PROSITE" id="PS00643">
    <property type="entry name" value="COMPLEX1_75K_3"/>
    <property type="match status" value="1"/>
</dbReference>
<feature type="domain" description="4Fe-4S Mo/W bis-MGD-type" evidence="12">
    <location>
        <begin position="225"/>
        <end position="281"/>
    </location>
</feature>
<dbReference type="PANTHER" id="PTHR43105">
    <property type="entry name" value="RESPIRATORY NITRATE REDUCTASE"/>
    <property type="match status" value="1"/>
</dbReference>
<evidence type="ECO:0000256" key="3">
    <source>
        <dbReference type="ARBA" id="ARBA00022485"/>
    </source>
</evidence>
<dbReference type="InterPro" id="IPR010228">
    <property type="entry name" value="NADH_UbQ_OxRdtase_Gsu"/>
</dbReference>
<dbReference type="Gene3D" id="3.40.228.10">
    <property type="entry name" value="Dimethylsulfoxide Reductase, domain 2"/>
    <property type="match status" value="1"/>
</dbReference>
<dbReference type="Pfam" id="PF10588">
    <property type="entry name" value="NADH-G_4Fe-4S_3"/>
    <property type="match status" value="1"/>
</dbReference>
<comment type="cofactor">
    <cofactor evidence="1 11">
        <name>[4Fe-4S] cluster</name>
        <dbReference type="ChEBI" id="CHEBI:49883"/>
    </cofactor>
</comment>
<keyword evidence="8 11" id="KW-0520">NAD</keyword>
<dbReference type="InterPro" id="IPR036010">
    <property type="entry name" value="2Fe-2S_ferredoxin-like_sf"/>
</dbReference>
<dbReference type="SUPFAM" id="SSF53706">
    <property type="entry name" value="Formate dehydrogenase/DMSO reductase, domains 1-3"/>
    <property type="match status" value="1"/>
</dbReference>
<evidence type="ECO:0000256" key="6">
    <source>
        <dbReference type="ARBA" id="ARBA00023004"/>
    </source>
</evidence>
<dbReference type="PROSITE" id="PS00641">
    <property type="entry name" value="COMPLEX1_75K_1"/>
    <property type="match status" value="1"/>
</dbReference>
<dbReference type="PROSITE" id="PS00642">
    <property type="entry name" value="COMPLEX1_75K_2"/>
    <property type="match status" value="1"/>
</dbReference>
<dbReference type="NCBIfam" id="TIGR01973">
    <property type="entry name" value="NuoG"/>
    <property type="match status" value="1"/>
</dbReference>
<dbReference type="InterPro" id="IPR006963">
    <property type="entry name" value="Mopterin_OxRdtase_4Fe-4S_dom"/>
</dbReference>
<dbReference type="GO" id="GO:0042773">
    <property type="term" value="P:ATP synthesis coupled electron transport"/>
    <property type="evidence" value="ECO:0007669"/>
    <property type="project" value="InterPro"/>
</dbReference>
<dbReference type="PROSITE" id="PS51669">
    <property type="entry name" value="4FE4S_MOW_BIS_MGD"/>
    <property type="match status" value="1"/>
</dbReference>
<proteinExistence type="inferred from homology"/>
<keyword evidence="11" id="KW-0001">2Fe-2S</keyword>
<dbReference type="EC" id="7.1.1.-" evidence="11"/>
<evidence type="ECO:0000256" key="10">
    <source>
        <dbReference type="ARBA" id="ARBA00047712"/>
    </source>
</evidence>